<dbReference type="OrthoDB" id="4427703at2"/>
<feature type="transmembrane region" description="Helical" evidence="1">
    <location>
        <begin position="24"/>
        <end position="45"/>
    </location>
</feature>
<proteinExistence type="predicted"/>
<comment type="caution">
    <text evidence="2">The sequence shown here is derived from an EMBL/GenBank/DDBJ whole genome shotgun (WGS) entry which is preliminary data.</text>
</comment>
<evidence type="ECO:0000313" key="3">
    <source>
        <dbReference type="Proteomes" id="UP000256269"/>
    </source>
</evidence>
<keyword evidence="1" id="KW-1133">Transmembrane helix</keyword>
<keyword evidence="3" id="KW-1185">Reference proteome</keyword>
<dbReference type="Proteomes" id="UP000256269">
    <property type="component" value="Unassembled WGS sequence"/>
</dbReference>
<organism evidence="2 3">
    <name type="scientific">Kutzneria buriramensis</name>
    <dbReference type="NCBI Taxonomy" id="1045776"/>
    <lineage>
        <taxon>Bacteria</taxon>
        <taxon>Bacillati</taxon>
        <taxon>Actinomycetota</taxon>
        <taxon>Actinomycetes</taxon>
        <taxon>Pseudonocardiales</taxon>
        <taxon>Pseudonocardiaceae</taxon>
        <taxon>Kutzneria</taxon>
    </lineage>
</organism>
<evidence type="ECO:0000256" key="1">
    <source>
        <dbReference type="SAM" id="Phobius"/>
    </source>
</evidence>
<dbReference type="EMBL" id="QUNO01000018">
    <property type="protein sequence ID" value="REH35210.1"/>
    <property type="molecule type" value="Genomic_DNA"/>
</dbReference>
<keyword evidence="1" id="KW-0812">Transmembrane</keyword>
<keyword evidence="1" id="KW-0472">Membrane</keyword>
<accession>A0A3E0GYM1</accession>
<gene>
    <name evidence="2" type="ORF">BCF44_11870</name>
</gene>
<dbReference type="AlphaFoldDB" id="A0A3E0GYM1"/>
<reference evidence="2 3" key="1">
    <citation type="submission" date="2018-08" db="EMBL/GenBank/DDBJ databases">
        <title>Genomic Encyclopedia of Archaeal and Bacterial Type Strains, Phase II (KMG-II): from individual species to whole genera.</title>
        <authorList>
            <person name="Goeker M."/>
        </authorList>
    </citation>
    <scope>NUCLEOTIDE SEQUENCE [LARGE SCALE GENOMIC DNA]</scope>
    <source>
        <strain evidence="2 3">DSM 45791</strain>
    </source>
</reference>
<evidence type="ECO:0000313" key="2">
    <source>
        <dbReference type="EMBL" id="REH35210.1"/>
    </source>
</evidence>
<name>A0A3E0GYM1_9PSEU</name>
<protein>
    <submittedName>
        <fullName evidence="2">Uncharacterized protein</fullName>
    </submittedName>
</protein>
<sequence length="154" mass="15824">MTYPQPPFDSSTVHRSPSRTKDRWIIAGTAVGVLAMLGLGAWAVIAITSAKNPPAPTSVPQAAAPVDPMAAAAAQQFADALSDDDVAAAKLVVCSTENPTTAGVKVPYEVKKLDVTGSSGTLTLVKHPQPGQDVAVPPVRLVKQNGAWQVCGTA</sequence>
<dbReference type="RefSeq" id="WP_116179976.1">
    <property type="nucleotide sequence ID" value="NZ_CP144375.1"/>
</dbReference>